<feature type="transmembrane region" description="Helical" evidence="5">
    <location>
        <begin position="590"/>
        <end position="613"/>
    </location>
</feature>
<feature type="transmembrane region" description="Helical" evidence="5">
    <location>
        <begin position="166"/>
        <end position="183"/>
    </location>
</feature>
<sequence>MSDRPSQPSESSPAELGAGDAKVQANRKILMDAQAAGRPLSAYIKLSGPGWLQAAITLGGGSLAGALFLGVLGGTSMLWLQLIAIVMGVIMLSAISYVTLSTGRRPFEAINSEINPALGWGWVIATAMANIIWCMPQFSLCYDALDKNLAVFAGGSGLGDGQGTKITVSIALLLAAGFVVLLNTKQGRAAKAFDIVLKSLVGMVVICFFGVVIMLAIKGELDFAMILTGFIPDLSQWTQPAGQMQGVVQSLEPEASEFWTGKLVGQQRTVMIAAAATAVGINMTFLLPYSMLARGWDKPFRGLARFDLSTGMAIPYVLVTSCVVIAAASSLHNKIDEHLASSDLVSMQSSPYYGGVEGPLLARVGYDAKEDGSDLETVRSALASARESVGGSLDESQAEKLDGAIALTEVTEEPPSAMSIVSGVASLPGVIEQPEVAALEETKSLLQAAELSEDEKRVALSLVKRDAFQLSTTLEPLLGAQLANLVFGLGVFGMGFSTIVILMLINGFAFREMFNRPNGTAPFVIGCLVAGISGSLWWKFWADEDTKFWLAIFASNFGMMLLPIAYITFFLMMNNKRILGDEKPTGTRMVVWNVLMVFAVAGAIVAASSAIYNKINDPVAFPAVMGMLVVYGIALVAGFIYRMKTPTEAV</sequence>
<reference evidence="6 7" key="1">
    <citation type="submission" date="2023-06" db="EMBL/GenBank/DDBJ databases">
        <title>Roseiconus lacunae JC819 isolated from Gulf of Mannar region, Tamil Nadu.</title>
        <authorList>
            <person name="Pk S."/>
            <person name="Ch S."/>
            <person name="Ch V.R."/>
        </authorList>
    </citation>
    <scope>NUCLEOTIDE SEQUENCE [LARGE SCALE GENOMIC DNA]</scope>
    <source>
        <strain evidence="6 7">JC819</strain>
    </source>
</reference>
<dbReference type="Proteomes" id="UP001239462">
    <property type="component" value="Unassembled WGS sequence"/>
</dbReference>
<feature type="transmembrane region" description="Helical" evidence="5">
    <location>
        <begin position="313"/>
        <end position="331"/>
    </location>
</feature>
<dbReference type="Pfam" id="PF01566">
    <property type="entry name" value="Nramp"/>
    <property type="match status" value="1"/>
</dbReference>
<evidence type="ECO:0000256" key="2">
    <source>
        <dbReference type="ARBA" id="ARBA00022692"/>
    </source>
</evidence>
<feature type="transmembrane region" description="Helical" evidence="5">
    <location>
        <begin position="619"/>
        <end position="641"/>
    </location>
</feature>
<name>A0ABT7PEG1_9BACT</name>
<feature type="transmembrane region" description="Helical" evidence="5">
    <location>
        <begin position="548"/>
        <end position="569"/>
    </location>
</feature>
<feature type="transmembrane region" description="Helical" evidence="5">
    <location>
        <begin position="120"/>
        <end position="139"/>
    </location>
</feature>
<feature type="transmembrane region" description="Helical" evidence="5">
    <location>
        <begin position="485"/>
        <end position="509"/>
    </location>
</feature>
<evidence type="ECO:0000256" key="3">
    <source>
        <dbReference type="ARBA" id="ARBA00022989"/>
    </source>
</evidence>
<keyword evidence="2 5" id="KW-0812">Transmembrane</keyword>
<organism evidence="6 7">
    <name type="scientific">Roseiconus lacunae</name>
    <dbReference type="NCBI Taxonomy" id="2605694"/>
    <lineage>
        <taxon>Bacteria</taxon>
        <taxon>Pseudomonadati</taxon>
        <taxon>Planctomycetota</taxon>
        <taxon>Planctomycetia</taxon>
        <taxon>Pirellulales</taxon>
        <taxon>Pirellulaceae</taxon>
        <taxon>Roseiconus</taxon>
    </lineage>
</organism>
<evidence type="ECO:0000256" key="4">
    <source>
        <dbReference type="ARBA" id="ARBA00023136"/>
    </source>
</evidence>
<feature type="transmembrane region" description="Helical" evidence="5">
    <location>
        <begin position="521"/>
        <end position="542"/>
    </location>
</feature>
<evidence type="ECO:0000313" key="7">
    <source>
        <dbReference type="Proteomes" id="UP001239462"/>
    </source>
</evidence>
<gene>
    <name evidence="6" type="ORF">QTN89_04795</name>
</gene>
<evidence type="ECO:0000256" key="5">
    <source>
        <dbReference type="SAM" id="Phobius"/>
    </source>
</evidence>
<protein>
    <submittedName>
        <fullName evidence="6">Divalent metal cation transporter</fullName>
    </submittedName>
</protein>
<feature type="transmembrane region" description="Helical" evidence="5">
    <location>
        <begin position="270"/>
        <end position="292"/>
    </location>
</feature>
<feature type="transmembrane region" description="Helical" evidence="5">
    <location>
        <begin position="195"/>
        <end position="217"/>
    </location>
</feature>
<feature type="transmembrane region" description="Helical" evidence="5">
    <location>
        <begin position="51"/>
        <end position="72"/>
    </location>
</feature>
<dbReference type="RefSeq" id="WP_289162400.1">
    <property type="nucleotide sequence ID" value="NZ_JASZZN010000003.1"/>
</dbReference>
<dbReference type="EMBL" id="JASZZN010000003">
    <property type="protein sequence ID" value="MDM4014738.1"/>
    <property type="molecule type" value="Genomic_DNA"/>
</dbReference>
<feature type="transmembrane region" description="Helical" evidence="5">
    <location>
        <begin position="78"/>
        <end position="100"/>
    </location>
</feature>
<keyword evidence="3 5" id="KW-1133">Transmembrane helix</keyword>
<keyword evidence="7" id="KW-1185">Reference proteome</keyword>
<evidence type="ECO:0000313" key="6">
    <source>
        <dbReference type="EMBL" id="MDM4014738.1"/>
    </source>
</evidence>
<dbReference type="InterPro" id="IPR001046">
    <property type="entry name" value="NRAMP_fam"/>
</dbReference>
<comment type="caution">
    <text evidence="6">The sequence shown here is derived from an EMBL/GenBank/DDBJ whole genome shotgun (WGS) entry which is preliminary data.</text>
</comment>
<proteinExistence type="predicted"/>
<comment type="subcellular location">
    <subcellularLocation>
        <location evidence="1">Membrane</location>
        <topology evidence="1">Multi-pass membrane protein</topology>
    </subcellularLocation>
</comment>
<keyword evidence="4 5" id="KW-0472">Membrane</keyword>
<accession>A0ABT7PEG1</accession>
<evidence type="ECO:0000256" key="1">
    <source>
        <dbReference type="ARBA" id="ARBA00004141"/>
    </source>
</evidence>